<sequence length="247" mass="28565">MKHKHEDNSSENSAKRKELSQKLKKKLPWPSSIEKTDALKEITTNINTLWSLYQPIDSEPDTFNQPLIFGKNLQNIQPHKMTVSNFVNTVKTRIKDDTFCPVKYTDKRGYRFFSLLPVYLFQGKSVQIDAHAFWRLLFGFSKIGFRARKSLSNGRKTLRALYILMAIQYHFCSHESQRKATLMPLPKKKPPDFRNEIENGCQVWALDPGITAVLQCNESVFKVIWNCDVMAAKNNGARLSPFLRPLL</sequence>
<evidence type="ECO:0000313" key="3">
    <source>
        <dbReference type="Proteomes" id="UP000077315"/>
    </source>
</evidence>
<keyword evidence="3" id="KW-1185">Reference proteome</keyword>
<organism evidence="2 3">
    <name type="scientific">Phycomyces blakesleeanus (strain ATCC 8743b / DSM 1359 / FGSC 10004 / NBRC 33097 / NRRL 1555)</name>
    <dbReference type="NCBI Taxonomy" id="763407"/>
    <lineage>
        <taxon>Eukaryota</taxon>
        <taxon>Fungi</taxon>
        <taxon>Fungi incertae sedis</taxon>
        <taxon>Mucoromycota</taxon>
        <taxon>Mucoromycotina</taxon>
        <taxon>Mucoromycetes</taxon>
        <taxon>Mucorales</taxon>
        <taxon>Phycomycetaceae</taxon>
        <taxon>Phycomyces</taxon>
    </lineage>
</organism>
<feature type="compositionally biased region" description="Basic and acidic residues" evidence="1">
    <location>
        <begin position="1"/>
        <end position="21"/>
    </location>
</feature>
<dbReference type="Proteomes" id="UP000077315">
    <property type="component" value="Unassembled WGS sequence"/>
</dbReference>
<dbReference type="VEuPathDB" id="FungiDB:PHYBLDRAFT_147064"/>
<dbReference type="AlphaFoldDB" id="A0A162U3I7"/>
<dbReference type="InParanoid" id="A0A162U3I7"/>
<dbReference type="GeneID" id="28992697"/>
<dbReference type="OrthoDB" id="2290289at2759"/>
<protein>
    <submittedName>
        <fullName evidence="2">Uncharacterized protein</fullName>
    </submittedName>
</protein>
<accession>A0A162U3I7</accession>
<name>A0A162U3I7_PHYB8</name>
<dbReference type="RefSeq" id="XP_018290123.1">
    <property type="nucleotide sequence ID" value="XM_018431791.1"/>
</dbReference>
<proteinExistence type="predicted"/>
<gene>
    <name evidence="2" type="ORF">PHYBLDRAFT_147064</name>
</gene>
<evidence type="ECO:0000313" key="2">
    <source>
        <dbReference type="EMBL" id="OAD72083.1"/>
    </source>
</evidence>
<feature type="region of interest" description="Disordered" evidence="1">
    <location>
        <begin position="1"/>
        <end position="26"/>
    </location>
</feature>
<evidence type="ECO:0000256" key="1">
    <source>
        <dbReference type="SAM" id="MobiDB-lite"/>
    </source>
</evidence>
<dbReference type="EMBL" id="KV440984">
    <property type="protein sequence ID" value="OAD72083.1"/>
    <property type="molecule type" value="Genomic_DNA"/>
</dbReference>
<reference evidence="3" key="1">
    <citation type="submission" date="2015-06" db="EMBL/GenBank/DDBJ databases">
        <title>Expansion of signal transduction pathways in fungi by whole-genome duplication.</title>
        <authorList>
            <consortium name="DOE Joint Genome Institute"/>
            <person name="Corrochano L.M."/>
            <person name="Kuo A."/>
            <person name="Marcet-Houben M."/>
            <person name="Polaino S."/>
            <person name="Salamov A."/>
            <person name="Villalobos J.M."/>
            <person name="Alvarez M.I."/>
            <person name="Avalos J."/>
            <person name="Benito E.P."/>
            <person name="Benoit I."/>
            <person name="Burger G."/>
            <person name="Camino L.P."/>
            <person name="Canovas D."/>
            <person name="Cerda-Olmedo E."/>
            <person name="Cheng J.-F."/>
            <person name="Dominguez A."/>
            <person name="Elias M."/>
            <person name="Eslava A.P."/>
            <person name="Glaser F."/>
            <person name="Grimwood J."/>
            <person name="Gutierrez G."/>
            <person name="Heitman J."/>
            <person name="Henrissat B."/>
            <person name="Iturriaga E.A."/>
            <person name="Lang B.F."/>
            <person name="Lavin J.L."/>
            <person name="Lee S."/>
            <person name="Li W."/>
            <person name="Lindquist E."/>
            <person name="Lopez-Garcia S."/>
            <person name="Luque E.M."/>
            <person name="Marcos A.T."/>
            <person name="Martin J."/>
            <person name="McCluskey K."/>
            <person name="Medina H.R."/>
            <person name="Miralles-Duran A."/>
            <person name="Miyazaki A."/>
            <person name="Munoz-Torres E."/>
            <person name="Oguiza J.A."/>
            <person name="Ohm R."/>
            <person name="Olmedo M."/>
            <person name="Orejas M."/>
            <person name="Ortiz-Castellanos L."/>
            <person name="Pisabarro A.G."/>
            <person name="Rodriguez-Romero J."/>
            <person name="Ruiz-Herrera J."/>
            <person name="Ruiz-Vazquez R."/>
            <person name="Sanz C."/>
            <person name="Schackwitz W."/>
            <person name="Schmutz J."/>
            <person name="Shahriari M."/>
            <person name="Shelest E."/>
            <person name="Silva-Franco F."/>
            <person name="Soanes D."/>
            <person name="Syed K."/>
            <person name="Tagua V.G."/>
            <person name="Talbot N.J."/>
            <person name="Thon M."/>
            <person name="De vries R.P."/>
            <person name="Wiebenga A."/>
            <person name="Yadav J.S."/>
            <person name="Braun E.L."/>
            <person name="Baker S."/>
            <person name="Garre V."/>
            <person name="Horwitz B."/>
            <person name="Torres-Martinez S."/>
            <person name="Idnurm A."/>
            <person name="Herrera-Estrella A."/>
            <person name="Gabaldon T."/>
            <person name="Grigoriev I.V."/>
        </authorList>
    </citation>
    <scope>NUCLEOTIDE SEQUENCE [LARGE SCALE GENOMIC DNA]</scope>
    <source>
        <strain evidence="3">NRRL 1555(-)</strain>
    </source>
</reference>